<comment type="caution">
    <text evidence="1">The sequence shown here is derived from an EMBL/GenBank/DDBJ whole genome shotgun (WGS) entry which is preliminary data.</text>
</comment>
<keyword evidence="2" id="KW-1185">Reference proteome</keyword>
<proteinExistence type="predicted"/>
<sequence length="206" mass="22688">MWDRHRLRGALKSGVFTPKAYIPKSSSGPVPPNSVVVGVLFITTIYASHKVNHIHGLGQLTTHYAFSWPMDTSTPTTSVVGRCKVRNLRLGLHQSLNLLGQCLNMLSKGKSSCFSFHLVDRPLHDSPIPIIVVGIGAHVPYHLDGISLHYREAPLKRGAGTLGPISDGVLWKYINAFVLQTTKRIVPFQFVRGDRVILVSPPLRIA</sequence>
<dbReference type="EMBL" id="QZWG01000020">
    <property type="protein sequence ID" value="RZB42760.1"/>
    <property type="molecule type" value="Genomic_DNA"/>
</dbReference>
<protein>
    <submittedName>
        <fullName evidence="1">Uncharacterized protein</fullName>
    </submittedName>
</protein>
<name>A0A445F1Z0_GLYSO</name>
<accession>A0A445F1Z0</accession>
<gene>
    <name evidence="1" type="ORF">D0Y65_053373</name>
</gene>
<dbReference type="AlphaFoldDB" id="A0A445F1Z0"/>
<evidence type="ECO:0000313" key="2">
    <source>
        <dbReference type="Proteomes" id="UP000289340"/>
    </source>
</evidence>
<dbReference type="Proteomes" id="UP000289340">
    <property type="component" value="Chromosome 20"/>
</dbReference>
<organism evidence="1 2">
    <name type="scientific">Glycine soja</name>
    <name type="common">Wild soybean</name>
    <dbReference type="NCBI Taxonomy" id="3848"/>
    <lineage>
        <taxon>Eukaryota</taxon>
        <taxon>Viridiplantae</taxon>
        <taxon>Streptophyta</taxon>
        <taxon>Embryophyta</taxon>
        <taxon>Tracheophyta</taxon>
        <taxon>Spermatophyta</taxon>
        <taxon>Magnoliopsida</taxon>
        <taxon>eudicotyledons</taxon>
        <taxon>Gunneridae</taxon>
        <taxon>Pentapetalae</taxon>
        <taxon>rosids</taxon>
        <taxon>fabids</taxon>
        <taxon>Fabales</taxon>
        <taxon>Fabaceae</taxon>
        <taxon>Papilionoideae</taxon>
        <taxon>50 kb inversion clade</taxon>
        <taxon>NPAAA clade</taxon>
        <taxon>indigoferoid/millettioid clade</taxon>
        <taxon>Phaseoleae</taxon>
        <taxon>Glycine</taxon>
        <taxon>Glycine subgen. Soja</taxon>
    </lineage>
</organism>
<reference evidence="1 2" key="1">
    <citation type="submission" date="2018-09" db="EMBL/GenBank/DDBJ databases">
        <title>A high-quality reference genome of wild soybean provides a powerful tool to mine soybean genomes.</title>
        <authorList>
            <person name="Xie M."/>
            <person name="Chung C.Y.L."/>
            <person name="Li M.-W."/>
            <person name="Wong F.-L."/>
            <person name="Chan T.-F."/>
            <person name="Lam H.-M."/>
        </authorList>
    </citation>
    <scope>NUCLEOTIDE SEQUENCE [LARGE SCALE GENOMIC DNA]</scope>
    <source>
        <strain evidence="2">cv. W05</strain>
        <tissue evidence="1">Hypocotyl of etiolated seedlings</tissue>
    </source>
</reference>
<evidence type="ECO:0000313" key="1">
    <source>
        <dbReference type="EMBL" id="RZB42760.1"/>
    </source>
</evidence>